<evidence type="ECO:0000256" key="6">
    <source>
        <dbReference type="ARBA" id="ARBA00022692"/>
    </source>
</evidence>
<keyword evidence="7" id="KW-0256">Endoplasmic reticulum</keyword>
<dbReference type="Proteomes" id="UP000054783">
    <property type="component" value="Unassembled WGS sequence"/>
</dbReference>
<keyword evidence="13" id="KW-1185">Reference proteome</keyword>
<feature type="transmembrane region" description="Helical" evidence="11">
    <location>
        <begin position="237"/>
        <end position="259"/>
    </location>
</feature>
<feature type="transmembrane region" description="Helical" evidence="11">
    <location>
        <begin position="28"/>
        <end position="46"/>
    </location>
</feature>
<keyword evidence="8 11" id="KW-1133">Transmembrane helix</keyword>
<dbReference type="AlphaFoldDB" id="A0A0V1A2X6"/>
<gene>
    <name evidence="12" type="primary">SIGMAR1</name>
    <name evidence="12" type="ORF">T12_3237</name>
</gene>
<evidence type="ECO:0000313" key="13">
    <source>
        <dbReference type="Proteomes" id="UP000054783"/>
    </source>
</evidence>
<dbReference type="EMBL" id="JYDQ01000038">
    <property type="protein sequence ID" value="KRY19215.1"/>
    <property type="molecule type" value="Genomic_DNA"/>
</dbReference>
<protein>
    <recommendedName>
        <fullName evidence="5">Sigma non-opioid intracellular receptor 1</fullName>
    </recommendedName>
    <alternativeName>
        <fullName evidence="10">Sigma 1-type opioid receptor</fullName>
    </alternativeName>
</protein>
<comment type="caution">
    <text evidence="11">Lacks conserved residue(s) required for the propagation of feature annotation.</text>
</comment>
<dbReference type="Pfam" id="PF04622">
    <property type="entry name" value="ERG2_Sigma1R"/>
    <property type="match status" value="1"/>
</dbReference>
<organism evidence="12 13">
    <name type="scientific">Trichinella patagoniensis</name>
    <dbReference type="NCBI Taxonomy" id="990121"/>
    <lineage>
        <taxon>Eukaryota</taxon>
        <taxon>Metazoa</taxon>
        <taxon>Ecdysozoa</taxon>
        <taxon>Nematoda</taxon>
        <taxon>Enoplea</taxon>
        <taxon>Dorylaimia</taxon>
        <taxon>Trichinellida</taxon>
        <taxon>Trichinellidae</taxon>
        <taxon>Trichinella</taxon>
    </lineage>
</organism>
<evidence type="ECO:0000256" key="4">
    <source>
        <dbReference type="ARBA" id="ARBA00007141"/>
    </source>
</evidence>
<comment type="caution">
    <text evidence="12">The sequence shown here is derived from an EMBL/GenBank/DDBJ whole genome shotgun (WGS) entry which is preliminary data.</text>
</comment>
<comment type="subcellular location">
    <subcellularLocation>
        <location evidence="2">Endoplasmic reticulum membrane</location>
    </subcellularLocation>
    <subcellularLocation>
        <location evidence="1">Nucleus inner membrane</location>
    </subcellularLocation>
    <subcellularLocation>
        <location evidence="3">Nucleus outer membrane</location>
    </subcellularLocation>
</comment>
<dbReference type="GO" id="GO:0005637">
    <property type="term" value="C:nuclear inner membrane"/>
    <property type="evidence" value="ECO:0007669"/>
    <property type="project" value="UniProtKB-SubCell"/>
</dbReference>
<evidence type="ECO:0000256" key="1">
    <source>
        <dbReference type="ARBA" id="ARBA00004540"/>
    </source>
</evidence>
<dbReference type="OrthoDB" id="347124at2759"/>
<keyword evidence="6 11" id="KW-0812">Transmembrane</keyword>
<evidence type="ECO:0000256" key="2">
    <source>
        <dbReference type="ARBA" id="ARBA00004586"/>
    </source>
</evidence>
<evidence type="ECO:0000313" key="12">
    <source>
        <dbReference type="EMBL" id="KRY19215.1"/>
    </source>
</evidence>
<dbReference type="GO" id="GO:0005789">
    <property type="term" value="C:endoplasmic reticulum membrane"/>
    <property type="evidence" value="ECO:0007669"/>
    <property type="project" value="UniProtKB-SubCell"/>
</dbReference>
<comment type="similarity">
    <text evidence="4 11">Belongs to the ERG2 family.</text>
</comment>
<dbReference type="PANTHER" id="PTHR10868">
    <property type="entry name" value="SIGMA 1-TYPE OPIOID RECEPTOR-RELATED"/>
    <property type="match status" value="1"/>
</dbReference>
<evidence type="ECO:0000256" key="8">
    <source>
        <dbReference type="ARBA" id="ARBA00022989"/>
    </source>
</evidence>
<evidence type="ECO:0000256" key="5">
    <source>
        <dbReference type="ARBA" id="ARBA00020208"/>
    </source>
</evidence>
<feature type="non-terminal residue" evidence="12">
    <location>
        <position position="1"/>
    </location>
</feature>
<evidence type="ECO:0000256" key="9">
    <source>
        <dbReference type="ARBA" id="ARBA00023136"/>
    </source>
</evidence>
<dbReference type="PANTHER" id="PTHR10868:SF1">
    <property type="entry name" value="SIGMA NON-OPIOID INTRACELLULAR RECEPTOR 1"/>
    <property type="match status" value="1"/>
</dbReference>
<name>A0A0V1A2X6_9BILA</name>
<evidence type="ECO:0000256" key="10">
    <source>
        <dbReference type="ARBA" id="ARBA00033467"/>
    </source>
</evidence>
<feature type="transmembrane region" description="Helical" evidence="11">
    <location>
        <begin position="211"/>
        <end position="231"/>
    </location>
</feature>
<proteinExistence type="inferred from homology"/>
<sequence length="267" mass="30646">LIVVCNIFIQLQLNFFCISVMAFRLKSYIQFALIISVILSSLHYYLKVKEYRFSPRFIRSMGEKYAGRSPSVYVKSIMTDLSASTAGPIIPAESLGVLDMLKGRTAVNRQKKLSDEKSTVWLSVNFGGIQGRIHFFHLSWSEYLALVGVPMKSIGSSSLHWMNQSCTVLSGSLQRHRTEESFVHEHFEPGKHVRFGVFENYIVEISEDTWLLCYGRGLTMASFLYCFLGWISQADFFSPILMLSIALYSLLVDIADYSLQFYHRFFR</sequence>
<accession>A0A0V1A2X6</accession>
<evidence type="ECO:0000256" key="11">
    <source>
        <dbReference type="RuleBase" id="RU368083"/>
    </source>
</evidence>
<evidence type="ECO:0000256" key="7">
    <source>
        <dbReference type="ARBA" id="ARBA00022824"/>
    </source>
</evidence>
<keyword evidence="9 11" id="KW-0472">Membrane</keyword>
<evidence type="ECO:0000256" key="3">
    <source>
        <dbReference type="ARBA" id="ARBA00004649"/>
    </source>
</evidence>
<reference evidence="12 13" key="1">
    <citation type="submission" date="2015-01" db="EMBL/GenBank/DDBJ databases">
        <title>Evolution of Trichinella species and genotypes.</title>
        <authorList>
            <person name="Korhonen P.K."/>
            <person name="Edoardo P."/>
            <person name="Giuseppe L.R."/>
            <person name="Gasser R.B."/>
        </authorList>
    </citation>
    <scope>NUCLEOTIDE SEQUENCE [LARGE SCALE GENOMIC DNA]</scope>
    <source>
        <strain evidence="12">ISS2496</strain>
    </source>
</reference>
<dbReference type="GO" id="GO:0005640">
    <property type="term" value="C:nuclear outer membrane"/>
    <property type="evidence" value="ECO:0007669"/>
    <property type="project" value="UniProtKB-SubCell"/>
</dbReference>
<dbReference type="InterPro" id="IPR006716">
    <property type="entry name" value="ERG2_sigma1_rcpt-like"/>
</dbReference>
<dbReference type="STRING" id="990121.A0A0V1A2X6"/>
<keyword evidence="12" id="KW-0675">Receptor</keyword>